<evidence type="ECO:0000256" key="1">
    <source>
        <dbReference type="ARBA" id="ARBA00004141"/>
    </source>
</evidence>
<proteinExistence type="predicted"/>
<feature type="transmembrane region" description="Helical" evidence="5">
    <location>
        <begin position="50"/>
        <end position="69"/>
    </location>
</feature>
<evidence type="ECO:0000256" key="3">
    <source>
        <dbReference type="ARBA" id="ARBA00022989"/>
    </source>
</evidence>
<comment type="subcellular location">
    <subcellularLocation>
        <location evidence="1">Membrane</location>
        <topology evidence="1">Multi-pass membrane protein</topology>
    </subcellularLocation>
</comment>
<evidence type="ECO:0000259" key="6">
    <source>
        <dbReference type="Pfam" id="PF07291"/>
    </source>
</evidence>
<dbReference type="GO" id="GO:0030416">
    <property type="term" value="P:methylamine metabolic process"/>
    <property type="evidence" value="ECO:0007669"/>
    <property type="project" value="InterPro"/>
</dbReference>
<keyword evidence="3 5" id="KW-1133">Transmembrane helix</keyword>
<name>A0AAQ3QT33_9BACT</name>
<dbReference type="RefSeq" id="WP_317835797.1">
    <property type="nucleotide sequence ID" value="NZ_CP136920.1"/>
</dbReference>
<evidence type="ECO:0000256" key="4">
    <source>
        <dbReference type="ARBA" id="ARBA00023136"/>
    </source>
</evidence>
<feature type="transmembrane region" description="Helical" evidence="5">
    <location>
        <begin position="12"/>
        <end position="30"/>
    </location>
</feature>
<dbReference type="InterPro" id="IPR009908">
    <property type="entry name" value="Methylamine_util_MauE"/>
</dbReference>
<reference evidence="7 8" key="1">
    <citation type="submission" date="2023-10" db="EMBL/GenBank/DDBJ databases">
        <title>Rubellicoccus peritrichatus gen. nov., sp. nov., isolated from an algae of coral reef tank.</title>
        <authorList>
            <person name="Luo J."/>
        </authorList>
    </citation>
    <scope>NUCLEOTIDE SEQUENCE [LARGE SCALE GENOMIC DNA]</scope>
    <source>
        <strain evidence="7 8">CR14</strain>
    </source>
</reference>
<organism evidence="7 8">
    <name type="scientific">Rubellicoccus peritrichatus</name>
    <dbReference type="NCBI Taxonomy" id="3080537"/>
    <lineage>
        <taxon>Bacteria</taxon>
        <taxon>Pseudomonadati</taxon>
        <taxon>Verrucomicrobiota</taxon>
        <taxon>Opitutia</taxon>
        <taxon>Puniceicoccales</taxon>
        <taxon>Cerasicoccaceae</taxon>
        <taxon>Rubellicoccus</taxon>
    </lineage>
</organism>
<evidence type="ECO:0000313" key="7">
    <source>
        <dbReference type="EMBL" id="WOO43253.1"/>
    </source>
</evidence>
<dbReference type="Proteomes" id="UP001304300">
    <property type="component" value="Chromosome"/>
</dbReference>
<protein>
    <submittedName>
        <fullName evidence="7">MauE/DoxX family redox-associated membrane protein</fullName>
    </submittedName>
</protein>
<accession>A0AAQ3QT33</accession>
<dbReference type="AlphaFoldDB" id="A0AAQ3QT33"/>
<feature type="domain" description="Methylamine utilisation protein MauE" evidence="6">
    <location>
        <begin position="7"/>
        <end position="132"/>
    </location>
</feature>
<evidence type="ECO:0000256" key="5">
    <source>
        <dbReference type="SAM" id="Phobius"/>
    </source>
</evidence>
<evidence type="ECO:0000256" key="2">
    <source>
        <dbReference type="ARBA" id="ARBA00022692"/>
    </source>
</evidence>
<feature type="transmembrane region" description="Helical" evidence="5">
    <location>
        <begin position="76"/>
        <end position="95"/>
    </location>
</feature>
<keyword evidence="4 5" id="KW-0472">Membrane</keyword>
<evidence type="ECO:0000313" key="8">
    <source>
        <dbReference type="Proteomes" id="UP001304300"/>
    </source>
</evidence>
<dbReference type="EMBL" id="CP136920">
    <property type="protein sequence ID" value="WOO43253.1"/>
    <property type="molecule type" value="Genomic_DNA"/>
</dbReference>
<keyword evidence="8" id="KW-1185">Reference proteome</keyword>
<keyword evidence="2 5" id="KW-0812">Transmembrane</keyword>
<dbReference type="KEGG" id="puo:RZN69_09140"/>
<sequence>MAGFQTVTLWSLRIVMAGLFLYAGAIKVMSPGAFLADIESYRILPYQPSLIVALYLPFLEIALAIALLIPRWSRPSALILSAMLFVFLVAIISAWMRGLDISCGCFGKQEVNTNYPWLVIRDLLMLGASVWISIRSGLKDTPNVVLKE</sequence>
<dbReference type="GO" id="GO:0016020">
    <property type="term" value="C:membrane"/>
    <property type="evidence" value="ECO:0007669"/>
    <property type="project" value="UniProtKB-SubCell"/>
</dbReference>
<dbReference type="Pfam" id="PF07291">
    <property type="entry name" value="MauE"/>
    <property type="match status" value="1"/>
</dbReference>
<gene>
    <name evidence="7" type="ORF">RZN69_09140</name>
</gene>